<protein>
    <submittedName>
        <fullName evidence="1">Uncharacterized protein</fullName>
    </submittedName>
</protein>
<gene>
    <name evidence="1" type="ORF">FNV43_RR14267</name>
</gene>
<proteinExistence type="predicted"/>
<organism evidence="1 2">
    <name type="scientific">Rhamnella rubrinervis</name>
    <dbReference type="NCBI Taxonomy" id="2594499"/>
    <lineage>
        <taxon>Eukaryota</taxon>
        <taxon>Viridiplantae</taxon>
        <taxon>Streptophyta</taxon>
        <taxon>Embryophyta</taxon>
        <taxon>Tracheophyta</taxon>
        <taxon>Spermatophyta</taxon>
        <taxon>Magnoliopsida</taxon>
        <taxon>eudicotyledons</taxon>
        <taxon>Gunneridae</taxon>
        <taxon>Pentapetalae</taxon>
        <taxon>rosids</taxon>
        <taxon>fabids</taxon>
        <taxon>Rosales</taxon>
        <taxon>Rhamnaceae</taxon>
        <taxon>rhamnoid group</taxon>
        <taxon>Rhamneae</taxon>
        <taxon>Rhamnella</taxon>
    </lineage>
</organism>
<sequence length="119" mass="13827">METTAYDSKIIVAGKLKAGWRCIKECIPELGFYTGILSPFVIACNHFANAKPRMERAHKEALEEYGRAYRRLLSPDADEALCRDVMEADERRRKHIKELKRKIVVLKELKKREESHPTI</sequence>
<keyword evidence="2" id="KW-1185">Reference proteome</keyword>
<dbReference type="AlphaFoldDB" id="A0A8K0MG70"/>
<comment type="caution">
    <text evidence="1">The sequence shown here is derived from an EMBL/GenBank/DDBJ whole genome shotgun (WGS) entry which is preliminary data.</text>
</comment>
<dbReference type="EMBL" id="VOIH02000006">
    <property type="protein sequence ID" value="KAF3444575.1"/>
    <property type="molecule type" value="Genomic_DNA"/>
</dbReference>
<evidence type="ECO:0000313" key="1">
    <source>
        <dbReference type="EMBL" id="KAF3444575.1"/>
    </source>
</evidence>
<accession>A0A8K0MG70</accession>
<reference evidence="1" key="1">
    <citation type="submission" date="2020-03" db="EMBL/GenBank/DDBJ databases">
        <title>A high-quality chromosome-level genome assembly of a woody plant with both climbing and erect habits, Rhamnella rubrinervis.</title>
        <authorList>
            <person name="Lu Z."/>
            <person name="Yang Y."/>
            <person name="Zhu X."/>
            <person name="Sun Y."/>
        </authorList>
    </citation>
    <scope>NUCLEOTIDE SEQUENCE</scope>
    <source>
        <strain evidence="1">BYM</strain>
        <tissue evidence="1">Leaf</tissue>
    </source>
</reference>
<evidence type="ECO:0000313" key="2">
    <source>
        <dbReference type="Proteomes" id="UP000796880"/>
    </source>
</evidence>
<dbReference type="Proteomes" id="UP000796880">
    <property type="component" value="Unassembled WGS sequence"/>
</dbReference>
<name>A0A8K0MG70_9ROSA</name>